<accession>A0AAV8TU28</accession>
<protein>
    <submittedName>
        <fullName evidence="2">Uncharacterized protein</fullName>
    </submittedName>
</protein>
<sequence>MNKFGLVFCQLFKVEDVDDIQNVPASVSSGSEVKDETKHDIQREGVKETSSAIDTSKLPPHTILGMPSLSPTMDQGNIAKWRKKEGDKVILDIDKVEDPQDIEAVKNFASGSVRTKEGKSTHHKSKSEPREQKGSFTKISPSVKFLITEYGLDESNKTLGFVKIMCL</sequence>
<evidence type="ECO:0000256" key="1">
    <source>
        <dbReference type="SAM" id="MobiDB-lite"/>
    </source>
</evidence>
<dbReference type="SUPFAM" id="SSF51230">
    <property type="entry name" value="Single hybrid motif"/>
    <property type="match status" value="1"/>
</dbReference>
<evidence type="ECO:0000313" key="2">
    <source>
        <dbReference type="EMBL" id="KAJ8770472.1"/>
    </source>
</evidence>
<organism evidence="2 3">
    <name type="scientific">Erythroxylum novogranatense</name>
    <dbReference type="NCBI Taxonomy" id="1862640"/>
    <lineage>
        <taxon>Eukaryota</taxon>
        <taxon>Viridiplantae</taxon>
        <taxon>Streptophyta</taxon>
        <taxon>Embryophyta</taxon>
        <taxon>Tracheophyta</taxon>
        <taxon>Spermatophyta</taxon>
        <taxon>Magnoliopsida</taxon>
        <taxon>eudicotyledons</taxon>
        <taxon>Gunneridae</taxon>
        <taxon>Pentapetalae</taxon>
        <taxon>rosids</taxon>
        <taxon>fabids</taxon>
        <taxon>Malpighiales</taxon>
        <taxon>Erythroxylaceae</taxon>
        <taxon>Erythroxylum</taxon>
    </lineage>
</organism>
<dbReference type="Gene3D" id="2.40.50.100">
    <property type="match status" value="1"/>
</dbReference>
<dbReference type="Proteomes" id="UP001159364">
    <property type="component" value="Linkage Group LG03"/>
</dbReference>
<dbReference type="PANTHER" id="PTHR23151">
    <property type="entry name" value="DIHYDROLIPOAMIDE ACETYL/SUCCINYL-TRANSFERASE-RELATED"/>
    <property type="match status" value="1"/>
</dbReference>
<reference evidence="2 3" key="1">
    <citation type="submission" date="2021-09" db="EMBL/GenBank/DDBJ databases">
        <title>Genomic insights and catalytic innovation underlie evolution of tropane alkaloids biosynthesis.</title>
        <authorList>
            <person name="Wang Y.-J."/>
            <person name="Tian T."/>
            <person name="Huang J.-P."/>
            <person name="Huang S.-X."/>
        </authorList>
    </citation>
    <scope>NUCLEOTIDE SEQUENCE [LARGE SCALE GENOMIC DNA]</scope>
    <source>
        <strain evidence="2">KIB-2018</strain>
        <tissue evidence="2">Leaf</tissue>
    </source>
</reference>
<proteinExistence type="predicted"/>
<name>A0AAV8TU28_9ROSI</name>
<dbReference type="InterPro" id="IPR011053">
    <property type="entry name" value="Single_hybrid_motif"/>
</dbReference>
<dbReference type="GO" id="GO:0045254">
    <property type="term" value="C:pyruvate dehydrogenase complex"/>
    <property type="evidence" value="ECO:0007669"/>
    <property type="project" value="InterPro"/>
</dbReference>
<evidence type="ECO:0000313" key="3">
    <source>
        <dbReference type="Proteomes" id="UP001159364"/>
    </source>
</evidence>
<dbReference type="EMBL" id="JAIWQS010000003">
    <property type="protein sequence ID" value="KAJ8770472.1"/>
    <property type="molecule type" value="Genomic_DNA"/>
</dbReference>
<comment type="caution">
    <text evidence="2">The sequence shown here is derived from an EMBL/GenBank/DDBJ whole genome shotgun (WGS) entry which is preliminary data.</text>
</comment>
<dbReference type="GO" id="GO:0005739">
    <property type="term" value="C:mitochondrion"/>
    <property type="evidence" value="ECO:0007669"/>
    <property type="project" value="TreeGrafter"/>
</dbReference>
<feature type="compositionally biased region" description="Basic and acidic residues" evidence="1">
    <location>
        <begin position="32"/>
        <end position="47"/>
    </location>
</feature>
<dbReference type="AlphaFoldDB" id="A0AAV8TU28"/>
<keyword evidence="3" id="KW-1185">Reference proteome</keyword>
<dbReference type="GO" id="GO:0006086">
    <property type="term" value="P:pyruvate decarboxylation to acetyl-CoA"/>
    <property type="evidence" value="ECO:0007669"/>
    <property type="project" value="InterPro"/>
</dbReference>
<feature type="region of interest" description="Disordered" evidence="1">
    <location>
        <begin position="27"/>
        <end position="71"/>
    </location>
</feature>
<gene>
    <name evidence="2" type="ORF">K2173_017963</name>
</gene>
<dbReference type="InterPro" id="IPR045257">
    <property type="entry name" value="E2/Pdx1"/>
</dbReference>
<dbReference type="PANTHER" id="PTHR23151:SF90">
    <property type="entry name" value="DIHYDROLIPOYLLYSINE-RESIDUE ACETYLTRANSFERASE COMPONENT OF PYRUVATE DEHYDROGENASE COMPLEX, MITOCHONDRIAL-RELATED"/>
    <property type="match status" value="1"/>
</dbReference>
<feature type="region of interest" description="Disordered" evidence="1">
    <location>
        <begin position="107"/>
        <end position="136"/>
    </location>
</feature>
<feature type="compositionally biased region" description="Basic and acidic residues" evidence="1">
    <location>
        <begin position="114"/>
        <end position="133"/>
    </location>
</feature>